<keyword evidence="14" id="KW-1133">Transmembrane helix</keyword>
<comment type="catalytic activity">
    <reaction evidence="12">
        <text>(2R)-3-phosphoglycerate + ATP = (2R)-3-phospho-glyceroyl phosphate + ADP</text>
        <dbReference type="Rhea" id="RHEA:14801"/>
        <dbReference type="ChEBI" id="CHEBI:30616"/>
        <dbReference type="ChEBI" id="CHEBI:57604"/>
        <dbReference type="ChEBI" id="CHEBI:58272"/>
        <dbReference type="ChEBI" id="CHEBI:456216"/>
        <dbReference type="EC" id="2.7.2.3"/>
    </reaction>
</comment>
<keyword evidence="14" id="KW-0472">Membrane</keyword>
<gene>
    <name evidence="15" type="ORF">TEA_017966</name>
</gene>
<dbReference type="Pfam" id="PF02390">
    <property type="entry name" value="Methyltransf_4"/>
    <property type="match status" value="2"/>
</dbReference>
<evidence type="ECO:0000256" key="13">
    <source>
        <dbReference type="RuleBase" id="RU000696"/>
    </source>
</evidence>
<evidence type="ECO:0000256" key="3">
    <source>
        <dbReference type="ARBA" id="ARBA00008982"/>
    </source>
</evidence>
<protein>
    <recommendedName>
        <fullName evidence="12">Phosphoglycerate kinase</fullName>
        <ecNumber evidence="12">2.7.2.3</ecNumber>
    </recommendedName>
</protein>
<comment type="catalytic activity">
    <reaction evidence="1">
        <text>guanosine(46) in tRNA + S-adenosyl-L-methionine = N(7)-methylguanosine(46) in tRNA + S-adenosyl-L-homocysteine</text>
        <dbReference type="Rhea" id="RHEA:42708"/>
        <dbReference type="Rhea" id="RHEA-COMP:10188"/>
        <dbReference type="Rhea" id="RHEA-COMP:10189"/>
        <dbReference type="ChEBI" id="CHEBI:57856"/>
        <dbReference type="ChEBI" id="CHEBI:59789"/>
        <dbReference type="ChEBI" id="CHEBI:74269"/>
        <dbReference type="ChEBI" id="CHEBI:74480"/>
        <dbReference type="EC" id="2.1.1.33"/>
    </reaction>
</comment>
<keyword evidence="4" id="KW-0489">Methyltransferase</keyword>
<dbReference type="GO" id="GO:0006094">
    <property type="term" value="P:gluconeogenesis"/>
    <property type="evidence" value="ECO:0007669"/>
    <property type="project" value="TreeGrafter"/>
</dbReference>
<reference evidence="15 16" key="1">
    <citation type="journal article" date="2018" name="Proc. Natl. Acad. Sci. U.S.A.">
        <title>Draft genome sequence of Camellia sinensis var. sinensis provides insights into the evolution of the tea genome and tea quality.</title>
        <authorList>
            <person name="Wei C."/>
            <person name="Yang H."/>
            <person name="Wang S."/>
            <person name="Zhao J."/>
            <person name="Liu C."/>
            <person name="Gao L."/>
            <person name="Xia E."/>
            <person name="Lu Y."/>
            <person name="Tai Y."/>
            <person name="She G."/>
            <person name="Sun J."/>
            <person name="Cao H."/>
            <person name="Tong W."/>
            <person name="Gao Q."/>
            <person name="Li Y."/>
            <person name="Deng W."/>
            <person name="Jiang X."/>
            <person name="Wang W."/>
            <person name="Chen Q."/>
            <person name="Zhang S."/>
            <person name="Li H."/>
            <person name="Wu J."/>
            <person name="Wang P."/>
            <person name="Li P."/>
            <person name="Shi C."/>
            <person name="Zheng F."/>
            <person name="Jian J."/>
            <person name="Huang B."/>
            <person name="Shan D."/>
            <person name="Shi M."/>
            <person name="Fang C."/>
            <person name="Yue Y."/>
            <person name="Li F."/>
            <person name="Li D."/>
            <person name="Wei S."/>
            <person name="Han B."/>
            <person name="Jiang C."/>
            <person name="Yin Y."/>
            <person name="Xia T."/>
            <person name="Zhang Z."/>
            <person name="Bennetzen J.L."/>
            <person name="Zhao S."/>
            <person name="Wan X."/>
        </authorList>
    </citation>
    <scope>NUCLEOTIDE SEQUENCE [LARGE SCALE GENOMIC DNA]</scope>
    <source>
        <strain evidence="16">cv. Shuchazao</strain>
        <tissue evidence="15">Leaf</tissue>
    </source>
</reference>
<evidence type="ECO:0000256" key="1">
    <source>
        <dbReference type="ARBA" id="ARBA00000142"/>
    </source>
</evidence>
<keyword evidence="9 12" id="KW-0418">Kinase</keyword>
<evidence type="ECO:0000256" key="6">
    <source>
        <dbReference type="ARBA" id="ARBA00022691"/>
    </source>
</evidence>
<sequence length="1028" mass="114318">MLENGLICLAFSAHFLLFSNEKSRIQNDIEEDGDMEIHIICPLFLKEKACDDAELDAFPDVQTLRNFPKEELLGKIVLVRFDSRILLREELDQQSPSVSSALCTIKYLYDAGAKVILVSNWSVKNNTKLLAAESVAEESDESISFASDLYMKSCELSYYCYALNVSEFLSAVLQLKVAPAKLVSGSMQSKMEDKEKTDILLLENLSEFREELANCSKFAELLSTGIDIFANDAFSQSHRIHASTVAITRFCYACVAGFHFEEGLCQVKKAIKTNKKQFIAIIGGGKLLEKAAALHCLAARCDGLVFVGMMAFQIMHAQGLPVPKKLVERGAIKEALNLTQFAKFKRWVPVDIGPKSLDEISSLLSECKDTSGASKLATMLDKLNQRNCDITVVGNMACEALTSVSTSFSSHNMVDNASVLWDILKGRKLPGLMALDRAYPFVIDWNATYTDPAHPLVVDIGSGNGLFLFRMARRRKDLNFLGLEINEKVLVSRCLAYVHQSGMKNGKRNINFSIDSFQLPREAGSCINTDASYMLEHGEIVGACVKLHNSLTTGIRADGRRFMGGLSWSIDVGGLGLARKTLLDGAKFLVHVEVGRQGWVPVDIGPKSLDEISSLLSECKDTSGASKLATMLDKLNRRNCDITVVGNMACEALTSVSTSFSSHNMVDNASVLWEILKGRKLPGLMALDRAYPFVIDWNATYTDPAHPLVVDIGSGNGLFLFRMARRRKDLNFLGLEINEKIFHCSKRNINFSIDSFQLPREAGSCINTDASYMLEHGEIVGACVKCPNPDFNKPEHRWSMLQRLLIEAIADLLASDGKVFLQSDIEAVAVRMKEQFVQYGKGKLAVMQDHGDADIGQGGWLKENPFGVWSDWEQHVIDRGALMYRLLLYKSTSNENCELEGPMDDNPSNGDPMDDSPCEPPMLENSSKDLNALRVMYWVSTVEQLIVNFPVYILFGLLLSTNPRIMNLRYKFHILCCITGDLIPHFAIHIAAQFFRIGPSGWTRKKWCRQLKLKKLLPFSDFQVGGGV</sequence>
<dbReference type="GO" id="GO:0005524">
    <property type="term" value="F:ATP binding"/>
    <property type="evidence" value="ECO:0007669"/>
    <property type="project" value="UniProtKB-KW"/>
</dbReference>
<evidence type="ECO:0000256" key="7">
    <source>
        <dbReference type="ARBA" id="ARBA00022694"/>
    </source>
</evidence>
<dbReference type="Gene3D" id="3.40.50.1260">
    <property type="entry name" value="Phosphoglycerate kinase, N-terminal domain"/>
    <property type="match status" value="2"/>
</dbReference>
<keyword evidence="11" id="KW-0460">Magnesium</keyword>
<keyword evidence="8" id="KW-0547">Nucleotide-binding</keyword>
<evidence type="ECO:0000313" key="16">
    <source>
        <dbReference type="Proteomes" id="UP000306102"/>
    </source>
</evidence>
<dbReference type="InterPro" id="IPR036043">
    <property type="entry name" value="Phosphoglycerate_kinase_sf"/>
</dbReference>
<keyword evidence="14" id="KW-0812">Transmembrane</keyword>
<dbReference type="AlphaFoldDB" id="A0A4S4EZR3"/>
<dbReference type="InterPro" id="IPR015824">
    <property type="entry name" value="Phosphoglycerate_kinase_N"/>
</dbReference>
<comment type="similarity">
    <text evidence="3 12">Belongs to the phosphoglycerate kinase family.</text>
</comment>
<dbReference type="GO" id="GO:0006096">
    <property type="term" value="P:glycolytic process"/>
    <property type="evidence" value="ECO:0007669"/>
    <property type="project" value="InterPro"/>
</dbReference>
<evidence type="ECO:0000256" key="11">
    <source>
        <dbReference type="ARBA" id="ARBA00022842"/>
    </source>
</evidence>
<dbReference type="STRING" id="542762.A0A4S4EZR3"/>
<dbReference type="InterPro" id="IPR001576">
    <property type="entry name" value="Phosphoglycerate_kinase"/>
</dbReference>
<evidence type="ECO:0000256" key="12">
    <source>
        <dbReference type="RuleBase" id="RU000532"/>
    </source>
</evidence>
<comment type="cofactor">
    <cofactor evidence="2">
        <name>Mg(2+)</name>
        <dbReference type="ChEBI" id="CHEBI:18420"/>
    </cofactor>
</comment>
<dbReference type="InterPro" id="IPR003358">
    <property type="entry name" value="tRNA_(Gua-N-7)_MeTrfase_Trmb"/>
</dbReference>
<evidence type="ECO:0000256" key="8">
    <source>
        <dbReference type="ARBA" id="ARBA00022741"/>
    </source>
</evidence>
<accession>A0A4S4EZR3</accession>
<dbReference type="Pfam" id="PF00162">
    <property type="entry name" value="PGK"/>
    <property type="match status" value="1"/>
</dbReference>
<dbReference type="InterPro" id="IPR029063">
    <property type="entry name" value="SAM-dependent_MTases_sf"/>
</dbReference>
<dbReference type="PROSITE" id="PS51625">
    <property type="entry name" value="SAM_MT_TRMB"/>
    <property type="match status" value="1"/>
</dbReference>
<dbReference type="SUPFAM" id="SSF53748">
    <property type="entry name" value="Phosphoglycerate kinase"/>
    <property type="match status" value="2"/>
</dbReference>
<dbReference type="EMBL" id="SDRB02001042">
    <property type="protein sequence ID" value="THG21996.1"/>
    <property type="molecule type" value="Genomic_DNA"/>
</dbReference>
<evidence type="ECO:0000256" key="9">
    <source>
        <dbReference type="ARBA" id="ARBA00022777"/>
    </source>
</evidence>
<keyword evidence="10" id="KW-0067">ATP-binding</keyword>
<dbReference type="GO" id="GO:0005829">
    <property type="term" value="C:cytosol"/>
    <property type="evidence" value="ECO:0007669"/>
    <property type="project" value="TreeGrafter"/>
</dbReference>
<dbReference type="PRINTS" id="PR00477">
    <property type="entry name" value="PHGLYCKINASE"/>
</dbReference>
<dbReference type="GO" id="GO:0004618">
    <property type="term" value="F:phosphoglycerate kinase activity"/>
    <property type="evidence" value="ECO:0007669"/>
    <property type="project" value="UniProtKB-EC"/>
</dbReference>
<comment type="caution">
    <text evidence="15">The sequence shown here is derived from an EMBL/GenBank/DDBJ whole genome shotgun (WGS) entry which is preliminary data.</text>
</comment>
<keyword evidence="6" id="KW-0949">S-adenosyl-L-methionine</keyword>
<evidence type="ECO:0000313" key="15">
    <source>
        <dbReference type="EMBL" id="THG21996.1"/>
    </source>
</evidence>
<dbReference type="EC" id="2.7.2.3" evidence="12"/>
<keyword evidence="7" id="KW-0819">tRNA processing</keyword>
<comment type="subunit">
    <text evidence="13">Monomer.</text>
</comment>
<dbReference type="Gene3D" id="3.40.50.150">
    <property type="entry name" value="Vaccinia Virus protein VP39"/>
    <property type="match status" value="2"/>
</dbReference>
<dbReference type="SUPFAM" id="SSF53335">
    <property type="entry name" value="S-adenosyl-L-methionine-dependent methyltransferases"/>
    <property type="match status" value="2"/>
</dbReference>
<feature type="transmembrane region" description="Helical" evidence="14">
    <location>
        <begin position="972"/>
        <end position="995"/>
    </location>
</feature>
<dbReference type="PANTHER" id="PTHR11406">
    <property type="entry name" value="PHOSPHOGLYCERATE KINASE"/>
    <property type="match status" value="1"/>
</dbReference>
<evidence type="ECO:0000256" key="10">
    <source>
        <dbReference type="ARBA" id="ARBA00022840"/>
    </source>
</evidence>
<keyword evidence="16" id="KW-1185">Reference proteome</keyword>
<organism evidence="15 16">
    <name type="scientific">Camellia sinensis var. sinensis</name>
    <name type="common">China tea</name>
    <dbReference type="NCBI Taxonomy" id="542762"/>
    <lineage>
        <taxon>Eukaryota</taxon>
        <taxon>Viridiplantae</taxon>
        <taxon>Streptophyta</taxon>
        <taxon>Embryophyta</taxon>
        <taxon>Tracheophyta</taxon>
        <taxon>Spermatophyta</taxon>
        <taxon>Magnoliopsida</taxon>
        <taxon>eudicotyledons</taxon>
        <taxon>Gunneridae</taxon>
        <taxon>Pentapetalae</taxon>
        <taxon>asterids</taxon>
        <taxon>Ericales</taxon>
        <taxon>Theaceae</taxon>
        <taxon>Camellia</taxon>
    </lineage>
</organism>
<dbReference type="GO" id="GO:0043531">
    <property type="term" value="F:ADP binding"/>
    <property type="evidence" value="ECO:0007669"/>
    <property type="project" value="TreeGrafter"/>
</dbReference>
<evidence type="ECO:0000256" key="14">
    <source>
        <dbReference type="SAM" id="Phobius"/>
    </source>
</evidence>
<evidence type="ECO:0000256" key="4">
    <source>
        <dbReference type="ARBA" id="ARBA00022603"/>
    </source>
</evidence>
<dbReference type="PANTHER" id="PTHR11406:SF32">
    <property type="entry name" value="PHOSPHOGLYCERATE KINASE"/>
    <property type="match status" value="1"/>
</dbReference>
<dbReference type="Proteomes" id="UP000306102">
    <property type="component" value="Unassembled WGS sequence"/>
</dbReference>
<evidence type="ECO:0000256" key="5">
    <source>
        <dbReference type="ARBA" id="ARBA00022679"/>
    </source>
</evidence>
<dbReference type="GO" id="GO:0008176">
    <property type="term" value="F:tRNA (guanine(46)-N7)-methyltransferase activity"/>
    <property type="evidence" value="ECO:0007669"/>
    <property type="project" value="UniProtKB-EC"/>
</dbReference>
<evidence type="ECO:0000256" key="2">
    <source>
        <dbReference type="ARBA" id="ARBA00001946"/>
    </source>
</evidence>
<proteinExistence type="inferred from homology"/>
<name>A0A4S4EZR3_CAMSN</name>
<keyword evidence="5 12" id="KW-0808">Transferase</keyword>
<feature type="transmembrane region" description="Helical" evidence="14">
    <location>
        <begin position="935"/>
        <end position="960"/>
    </location>
</feature>